<feature type="compositionally biased region" description="Pro residues" evidence="1">
    <location>
        <begin position="60"/>
        <end position="72"/>
    </location>
</feature>
<feature type="compositionally biased region" description="Low complexity" evidence="1">
    <location>
        <begin position="283"/>
        <end position="297"/>
    </location>
</feature>
<dbReference type="KEGG" id="kdj:28972409"/>
<organism evidence="2">
    <name type="scientific">Kwoniella dejecticola CBS 10117</name>
    <dbReference type="NCBI Taxonomy" id="1296121"/>
    <lineage>
        <taxon>Eukaryota</taxon>
        <taxon>Fungi</taxon>
        <taxon>Dikarya</taxon>
        <taxon>Basidiomycota</taxon>
        <taxon>Agaricomycotina</taxon>
        <taxon>Tremellomycetes</taxon>
        <taxon>Tremellales</taxon>
        <taxon>Cryptococcaceae</taxon>
        <taxon>Kwoniella</taxon>
    </lineage>
</organism>
<sequence>MSDQDELADESLENLPDDGSKRGTAKSREGEGSSLGPILSSGVNAKISRGSTSQGDAESPDPPPTASQPPSPSTFESGYWVDKHLFDIQVTLEQARMQRFAGNIIRAIDSPRTGPETLLDERKRFEEDASEMIQENESDLRSMIKTFVLKRGDFMDELPGDAFPGTFSWDEKRKNGAIKLLENQLTTEKEQLTRVRKQLRDANMARANDQKQIKCLQEALERSKETKPQISSTEDTIRSRQSDALRTRISQLQDRNEMLENLHQSDRETIKALERQLEQVRDTSSLKSGTSASASSSTKRKSSVSYDDRGTTSRRRLSSPIVVKDESDEESN</sequence>
<gene>
    <name evidence="2" type="ORF">I303_08710</name>
    <name evidence="3" type="ORF">I303_106647</name>
</gene>
<reference evidence="3" key="3">
    <citation type="submission" date="2024-02" db="EMBL/GenBank/DDBJ databases">
        <title>Comparative genomics of Cryptococcus and Kwoniella reveals pathogenesis evolution and contrasting modes of karyotype evolution via chromosome fusion or intercentromeric recombination.</title>
        <authorList>
            <person name="Coelho M.A."/>
            <person name="David-Palma M."/>
            <person name="Shea T."/>
            <person name="Bowers K."/>
            <person name="McGinley-Smith S."/>
            <person name="Mohammad A.W."/>
            <person name="Gnirke A."/>
            <person name="Yurkov A.M."/>
            <person name="Nowrousian M."/>
            <person name="Sun S."/>
            <person name="Cuomo C.A."/>
            <person name="Heitman J."/>
        </authorList>
    </citation>
    <scope>NUCLEOTIDE SEQUENCE</scope>
    <source>
        <strain evidence="3">CBS 10117</strain>
    </source>
</reference>
<evidence type="ECO:0000313" key="4">
    <source>
        <dbReference type="Proteomes" id="UP000078595"/>
    </source>
</evidence>
<feature type="region of interest" description="Disordered" evidence="1">
    <location>
        <begin position="1"/>
        <end position="76"/>
    </location>
</feature>
<dbReference type="EMBL" id="KI894038">
    <property type="protein sequence ID" value="OBR81323.1"/>
    <property type="molecule type" value="Genomic_DNA"/>
</dbReference>
<reference evidence="3" key="2">
    <citation type="submission" date="2013-07" db="EMBL/GenBank/DDBJ databases">
        <authorList>
            <consortium name="The Broad Institute Genome Sequencing Platform"/>
            <person name="Cuomo C."/>
            <person name="Litvintseva A."/>
            <person name="Chen Y."/>
            <person name="Heitman J."/>
            <person name="Sun S."/>
            <person name="Springer D."/>
            <person name="Dromer F."/>
            <person name="Young S.K."/>
            <person name="Zeng Q."/>
            <person name="Gargeya S."/>
            <person name="Fitzgerald M."/>
            <person name="Abouelleil A."/>
            <person name="Alvarado L."/>
            <person name="Berlin A.M."/>
            <person name="Chapman S.B."/>
            <person name="Dewar J."/>
            <person name="Goldberg J."/>
            <person name="Griggs A."/>
            <person name="Gujja S."/>
            <person name="Hansen M."/>
            <person name="Howarth C."/>
            <person name="Imamovic A."/>
            <person name="Larimer J."/>
            <person name="McCowan C."/>
            <person name="Murphy C."/>
            <person name="Pearson M."/>
            <person name="Priest M."/>
            <person name="Roberts A."/>
            <person name="Saif S."/>
            <person name="Shea T."/>
            <person name="Sykes S."/>
            <person name="Wortman J."/>
            <person name="Nusbaum C."/>
            <person name="Birren B."/>
        </authorList>
    </citation>
    <scope>NUCLEOTIDE SEQUENCE</scope>
    <source>
        <strain evidence="3">CBS 10117</strain>
    </source>
</reference>
<dbReference type="Proteomes" id="UP000078595">
    <property type="component" value="Chromosome 8"/>
</dbReference>
<reference evidence="2" key="1">
    <citation type="submission" date="2013-07" db="EMBL/GenBank/DDBJ databases">
        <title>The Genome Sequence of Cryptococcus dejecticola CBS10117.</title>
        <authorList>
            <consortium name="The Broad Institute Genome Sequencing Platform"/>
            <person name="Cuomo C."/>
            <person name="Litvintseva A."/>
            <person name="Chen Y."/>
            <person name="Heitman J."/>
            <person name="Sun S."/>
            <person name="Springer D."/>
            <person name="Dromer F."/>
            <person name="Young S.K."/>
            <person name="Zeng Q."/>
            <person name="Gargeya S."/>
            <person name="Fitzgerald M."/>
            <person name="Abouelleil A."/>
            <person name="Alvarado L."/>
            <person name="Berlin A.M."/>
            <person name="Chapman S.B."/>
            <person name="Dewar J."/>
            <person name="Goldberg J."/>
            <person name="Griggs A."/>
            <person name="Gujja S."/>
            <person name="Hansen M."/>
            <person name="Howarth C."/>
            <person name="Imamovic A."/>
            <person name="Larimer J."/>
            <person name="McCowan C."/>
            <person name="Murphy C."/>
            <person name="Pearson M."/>
            <person name="Priest M."/>
            <person name="Roberts A."/>
            <person name="Saif S."/>
            <person name="Shea T."/>
            <person name="Sykes S."/>
            <person name="Wortman J."/>
            <person name="Nusbaum C."/>
            <person name="Birren B."/>
        </authorList>
    </citation>
    <scope>NUCLEOTIDE SEQUENCE [LARGE SCALE GENOMIC DNA]</scope>
    <source>
        <strain evidence="2">CBS 10117</strain>
    </source>
</reference>
<evidence type="ECO:0000313" key="3">
    <source>
        <dbReference type="EMBL" id="WWC64041.1"/>
    </source>
</evidence>
<dbReference type="EMBL" id="CP144537">
    <property type="protein sequence ID" value="WWC64041.1"/>
    <property type="molecule type" value="Genomic_DNA"/>
</dbReference>
<dbReference type="RefSeq" id="XP_018259165.1">
    <property type="nucleotide sequence ID" value="XM_018411964.1"/>
</dbReference>
<dbReference type="AlphaFoldDB" id="A0A1A5ZU34"/>
<feature type="region of interest" description="Disordered" evidence="1">
    <location>
        <begin position="220"/>
        <end position="242"/>
    </location>
</feature>
<proteinExistence type="predicted"/>
<name>A0A1A5ZU34_9TREE</name>
<feature type="compositionally biased region" description="Acidic residues" evidence="1">
    <location>
        <begin position="1"/>
        <end position="16"/>
    </location>
</feature>
<feature type="compositionally biased region" description="Basic and acidic residues" evidence="1">
    <location>
        <begin position="18"/>
        <end position="31"/>
    </location>
</feature>
<evidence type="ECO:0000256" key="1">
    <source>
        <dbReference type="SAM" id="MobiDB-lite"/>
    </source>
</evidence>
<dbReference type="VEuPathDB" id="FungiDB:I303_08710"/>
<dbReference type="GeneID" id="28972409"/>
<evidence type="ECO:0000313" key="2">
    <source>
        <dbReference type="EMBL" id="OBR81323.1"/>
    </source>
</evidence>
<accession>A0A1A5ZU34</accession>
<feature type="region of interest" description="Disordered" evidence="1">
    <location>
        <begin position="279"/>
        <end position="332"/>
    </location>
</feature>
<keyword evidence="4" id="KW-1185">Reference proteome</keyword>
<protein>
    <submittedName>
        <fullName evidence="2">Uncharacterized protein</fullName>
    </submittedName>
</protein>